<name>E4WQ08_OIKDI</name>
<evidence type="ECO:0000313" key="3">
    <source>
        <dbReference type="EMBL" id="CBY20042.1"/>
    </source>
</evidence>
<dbReference type="GO" id="GO:0007165">
    <property type="term" value="P:signal transduction"/>
    <property type="evidence" value="ECO:0007669"/>
    <property type="project" value="InterPro"/>
</dbReference>
<dbReference type="Pfam" id="PF01603">
    <property type="entry name" value="B56"/>
    <property type="match status" value="1"/>
</dbReference>
<reference evidence="3" key="1">
    <citation type="journal article" date="2010" name="Science">
        <title>Plasticity of animal genome architecture unmasked by rapid evolution of a pelagic tunicate.</title>
        <authorList>
            <person name="Denoeud F."/>
            <person name="Henriet S."/>
            <person name="Mungpakdee S."/>
            <person name="Aury J.M."/>
            <person name="Da Silva C."/>
            <person name="Brinkmann H."/>
            <person name="Mikhaleva J."/>
            <person name="Olsen L.C."/>
            <person name="Jubin C."/>
            <person name="Canestro C."/>
            <person name="Bouquet J.M."/>
            <person name="Danks G."/>
            <person name="Poulain J."/>
            <person name="Campsteijn C."/>
            <person name="Adamski M."/>
            <person name="Cross I."/>
            <person name="Yadetie F."/>
            <person name="Muffato M."/>
            <person name="Louis A."/>
            <person name="Butcher S."/>
            <person name="Tsagkogeorga G."/>
            <person name="Konrad A."/>
            <person name="Singh S."/>
            <person name="Jensen M.F."/>
            <person name="Cong E.H."/>
            <person name="Eikeseth-Otteraa H."/>
            <person name="Noel B."/>
            <person name="Anthouard V."/>
            <person name="Porcel B.M."/>
            <person name="Kachouri-Lafond R."/>
            <person name="Nishino A."/>
            <person name="Ugolini M."/>
            <person name="Chourrout P."/>
            <person name="Nishida H."/>
            <person name="Aasland R."/>
            <person name="Huzurbazar S."/>
            <person name="Westhof E."/>
            <person name="Delsuc F."/>
            <person name="Lehrach H."/>
            <person name="Reinhardt R."/>
            <person name="Weissenbach J."/>
            <person name="Roy S.W."/>
            <person name="Artiguenave F."/>
            <person name="Postlethwait J.H."/>
            <person name="Manak J.R."/>
            <person name="Thompson E.M."/>
            <person name="Jaillon O."/>
            <person name="Du Pasquier L."/>
            <person name="Boudinot P."/>
            <person name="Liberles D.A."/>
            <person name="Volff J.N."/>
            <person name="Philippe H."/>
            <person name="Lenhard B."/>
            <person name="Roest Crollius H."/>
            <person name="Wincker P."/>
            <person name="Chourrout D."/>
        </authorList>
    </citation>
    <scope>NUCLEOTIDE SEQUENCE [LARGE SCALE GENOMIC DNA]</scope>
</reference>
<dbReference type="InterPro" id="IPR002554">
    <property type="entry name" value="PP2A_B56"/>
</dbReference>
<protein>
    <recommendedName>
        <fullName evidence="5">Serine/threonine protein phosphatase 2A regulatory subunit</fullName>
    </recommendedName>
</protein>
<feature type="region of interest" description="Disordered" evidence="2">
    <location>
        <begin position="451"/>
        <end position="476"/>
    </location>
</feature>
<dbReference type="SUPFAM" id="SSF48371">
    <property type="entry name" value="ARM repeat"/>
    <property type="match status" value="1"/>
</dbReference>
<evidence type="ECO:0000313" key="4">
    <source>
        <dbReference type="Proteomes" id="UP000001307"/>
    </source>
</evidence>
<dbReference type="Gene3D" id="1.25.10.10">
    <property type="entry name" value="Leucine-rich Repeat Variant"/>
    <property type="match status" value="1"/>
</dbReference>
<evidence type="ECO:0008006" key="5">
    <source>
        <dbReference type="Google" id="ProtNLM"/>
    </source>
</evidence>
<dbReference type="FunFam" id="1.25.10.10:FF:000331">
    <property type="entry name" value="Phosphoprotein phosphatase, putative"/>
    <property type="match status" value="1"/>
</dbReference>
<dbReference type="Proteomes" id="UP000001307">
    <property type="component" value="Unassembled WGS sequence"/>
</dbReference>
<dbReference type="EMBL" id="FN653015">
    <property type="protein sequence ID" value="CBY20042.1"/>
    <property type="molecule type" value="Genomic_DNA"/>
</dbReference>
<dbReference type="InterPro" id="IPR011989">
    <property type="entry name" value="ARM-like"/>
</dbReference>
<evidence type="ECO:0000256" key="1">
    <source>
        <dbReference type="ARBA" id="ARBA00009745"/>
    </source>
</evidence>
<feature type="compositionally biased region" description="Basic and acidic residues" evidence="2">
    <location>
        <begin position="467"/>
        <end position="476"/>
    </location>
</feature>
<sequence>MPKMWQGVTEKIKARQAKRKKIDDSRPIRTEFVPDEYFCLPPLNLENLHPNEIKPLFLAKIMYCKDLYSCSSKEPDGVRKRNHKTETIKELAHFAKTSKLIYEEEVVKEFLEMIKVNIITQIPEYDDEDDDIFKEPQFEHIGFMLNLLALFMANKHLDAKAIKPYINPSFIRDLFRQLHHPDERIREGIKTIIHQFYVQFVGHRTFIRRNIRDQLLTFIYEDDTYRGTPHLLQVMGSIVRGYSTPLKNEHKLFLVKVLLPLHASPKFSDFSSNMSFLMVHFAQKDPSLSSVILSAVLRLWPLANTPKELELLEEVEEILSFCEPEVFSQVCNDLFKRLGKCMGSQHYQVAERSLYFLNKTYILGLIEENIKLAFPAIIPELVQTASTHWNHSIVLLVCNLLRSLMEIDEDLFTTIVYECDMGSEQSVDIEDRRSTARKTIATGMERVSDLKNKESIASLSPNRKSGSKNDKYMQRH</sequence>
<keyword evidence="4" id="KW-1185">Reference proteome</keyword>
<dbReference type="OrthoDB" id="10264446at2759"/>
<accession>E4WQ08</accession>
<dbReference type="InterPro" id="IPR016024">
    <property type="entry name" value="ARM-type_fold"/>
</dbReference>
<evidence type="ECO:0000256" key="2">
    <source>
        <dbReference type="SAM" id="MobiDB-lite"/>
    </source>
</evidence>
<dbReference type="AlphaFoldDB" id="E4WQ08"/>
<proteinExistence type="inferred from homology"/>
<dbReference type="PANTHER" id="PTHR10257">
    <property type="entry name" value="SERINE/THREONINE PROTEIN PHOSPHATASE 2A PP2A REGULATORY SUBUNIT B"/>
    <property type="match status" value="1"/>
</dbReference>
<organism evidence="3">
    <name type="scientific">Oikopleura dioica</name>
    <name type="common">Tunicate</name>
    <dbReference type="NCBI Taxonomy" id="34765"/>
    <lineage>
        <taxon>Eukaryota</taxon>
        <taxon>Metazoa</taxon>
        <taxon>Chordata</taxon>
        <taxon>Tunicata</taxon>
        <taxon>Appendicularia</taxon>
        <taxon>Copelata</taxon>
        <taxon>Oikopleuridae</taxon>
        <taxon>Oikopleura</taxon>
    </lineage>
</organism>
<comment type="similarity">
    <text evidence="1">Belongs to the phosphatase 2A regulatory subunit B56 family.</text>
</comment>
<dbReference type="GO" id="GO:0019888">
    <property type="term" value="F:protein phosphatase regulator activity"/>
    <property type="evidence" value="ECO:0007669"/>
    <property type="project" value="InterPro"/>
</dbReference>
<dbReference type="GO" id="GO:0000159">
    <property type="term" value="C:protein phosphatase type 2A complex"/>
    <property type="evidence" value="ECO:0007669"/>
    <property type="project" value="InterPro"/>
</dbReference>
<dbReference type="PANTHER" id="PTHR10257:SF3">
    <property type="entry name" value="SERINE_THREONINE-PROTEIN PHOSPHATASE 2A 56 KDA REGULATORY SUBUNIT GAMMA ISOFORM"/>
    <property type="match status" value="1"/>
</dbReference>
<dbReference type="InParanoid" id="E4WQ08"/>
<feature type="compositionally biased region" description="Polar residues" evidence="2">
    <location>
        <begin position="455"/>
        <end position="464"/>
    </location>
</feature>
<gene>
    <name evidence="3" type="ORF">GSOID_T00000024001</name>
</gene>